<proteinExistence type="predicted"/>
<dbReference type="OrthoDB" id="8089890at2"/>
<reference evidence="2" key="1">
    <citation type="submission" date="2017-02" db="EMBL/GenBank/DDBJ databases">
        <authorList>
            <person name="Varghese N."/>
            <person name="Submissions S."/>
        </authorList>
    </citation>
    <scope>NUCLEOTIDE SEQUENCE [LARGE SCALE GENOMIC DNA]</scope>
    <source>
        <strain evidence="2">UM2</strain>
    </source>
</reference>
<evidence type="ECO:0000313" key="2">
    <source>
        <dbReference type="Proteomes" id="UP000189818"/>
    </source>
</evidence>
<dbReference type="RefSeq" id="WP_079646052.1">
    <property type="nucleotide sequence ID" value="NZ_FUYM01000001.1"/>
</dbReference>
<dbReference type="InterPro" id="IPR006311">
    <property type="entry name" value="TAT_signal"/>
</dbReference>
<keyword evidence="2" id="KW-1185">Reference proteome</keyword>
<sequence length="148" mass="15581">MTVTASRRTILAAGAVGALAVAGGGAIAIGASGREELVRSVLRRLVGPFVMADADFGRMVAAIDRRTGFPQGYKLRLVSALERSGWADAAMAQAPAGIREDFEMLERSILTEFVTKTSFLQGETPGKAPVVYLGPQPCSSPFADFSMT</sequence>
<dbReference type="STRING" id="439228.SAMN06295920_10154"/>
<organism evidence="1 2">
    <name type="scientific">Rhizorhabdus histidinilytica</name>
    <dbReference type="NCBI Taxonomy" id="439228"/>
    <lineage>
        <taxon>Bacteria</taxon>
        <taxon>Pseudomonadati</taxon>
        <taxon>Pseudomonadota</taxon>
        <taxon>Alphaproteobacteria</taxon>
        <taxon>Sphingomonadales</taxon>
        <taxon>Sphingomonadaceae</taxon>
        <taxon>Rhizorhabdus</taxon>
    </lineage>
</organism>
<dbReference type="PROSITE" id="PS51318">
    <property type="entry name" value="TAT"/>
    <property type="match status" value="1"/>
</dbReference>
<accession>A0A1T4ZQK3</accession>
<gene>
    <name evidence="1" type="ORF">SAMN06295920_10154</name>
</gene>
<evidence type="ECO:0000313" key="1">
    <source>
        <dbReference type="EMBL" id="SKB25032.1"/>
    </source>
</evidence>
<protein>
    <submittedName>
        <fullName evidence="1">Uncharacterized protein</fullName>
    </submittedName>
</protein>
<dbReference type="EMBL" id="FUYM01000001">
    <property type="protein sequence ID" value="SKB25032.1"/>
    <property type="molecule type" value="Genomic_DNA"/>
</dbReference>
<dbReference type="Proteomes" id="UP000189818">
    <property type="component" value="Unassembled WGS sequence"/>
</dbReference>
<dbReference type="AlphaFoldDB" id="A0A1T4ZQK3"/>
<name>A0A1T4ZQK3_9SPHN</name>